<name>A0A6P3YCX0_DINQU</name>
<dbReference type="AlphaFoldDB" id="A0A6P3YCX0"/>
<dbReference type="KEGG" id="dqu:106751413"/>
<reference evidence="3" key="1">
    <citation type="submission" date="2025-08" db="UniProtKB">
        <authorList>
            <consortium name="RefSeq"/>
        </authorList>
    </citation>
    <scope>IDENTIFICATION</scope>
</reference>
<feature type="non-terminal residue" evidence="3">
    <location>
        <position position="1"/>
    </location>
</feature>
<dbReference type="GeneID" id="106751413"/>
<feature type="transmembrane region" description="Helical" evidence="1">
    <location>
        <begin position="97"/>
        <end position="122"/>
    </location>
</feature>
<organism evidence="2 3">
    <name type="scientific">Dinoponera quadriceps</name>
    <name type="common">South American ant</name>
    <dbReference type="NCBI Taxonomy" id="609295"/>
    <lineage>
        <taxon>Eukaryota</taxon>
        <taxon>Metazoa</taxon>
        <taxon>Ecdysozoa</taxon>
        <taxon>Arthropoda</taxon>
        <taxon>Hexapoda</taxon>
        <taxon>Insecta</taxon>
        <taxon>Pterygota</taxon>
        <taxon>Neoptera</taxon>
        <taxon>Endopterygota</taxon>
        <taxon>Hymenoptera</taxon>
        <taxon>Apocrita</taxon>
        <taxon>Aculeata</taxon>
        <taxon>Formicoidea</taxon>
        <taxon>Formicidae</taxon>
        <taxon>Ponerinae</taxon>
        <taxon>Ponerini</taxon>
        <taxon>Dinoponera</taxon>
    </lineage>
</organism>
<keyword evidence="2" id="KW-1185">Reference proteome</keyword>
<dbReference type="Proteomes" id="UP000515204">
    <property type="component" value="Unplaced"/>
</dbReference>
<accession>A0A6P3YCX0</accession>
<feature type="transmembrane region" description="Helical" evidence="1">
    <location>
        <begin position="149"/>
        <end position="174"/>
    </location>
</feature>
<feature type="transmembrane region" description="Helical" evidence="1">
    <location>
        <begin position="186"/>
        <end position="208"/>
    </location>
</feature>
<protein>
    <submittedName>
        <fullName evidence="3">Uncharacterized protein LOC106751413</fullName>
    </submittedName>
</protein>
<proteinExistence type="predicted"/>
<keyword evidence="1" id="KW-1133">Transmembrane helix</keyword>
<gene>
    <name evidence="3" type="primary">LOC106751413</name>
</gene>
<dbReference type="OrthoDB" id="7696577at2759"/>
<evidence type="ECO:0000313" key="3">
    <source>
        <dbReference type="RefSeq" id="XP_014487789.1"/>
    </source>
</evidence>
<dbReference type="RefSeq" id="XP_014487789.1">
    <property type="nucleotide sequence ID" value="XM_014632303.1"/>
</dbReference>
<evidence type="ECO:0000313" key="2">
    <source>
        <dbReference type="Proteomes" id="UP000515204"/>
    </source>
</evidence>
<sequence length="213" mass="24707">KTARNSVIAGNLVARDSLYFQIAHQFTCKKDLQCIFESMTSCLLTSVAVVKVYTFHLNIRKLTIKHFTKHLFNDWEQLETAEEYEVMKSYAEYCRRFSLIYSIYCFTAVCVFMSVSIVPPILDIAWPFNESRPVLMPYPGYYFVDNKRYFIYIFCHSLVAWEIIMAGIVAHDCLFVTYVEHICSKFAMVAFAHILESTFTVPFALQLICVVIG</sequence>
<feature type="non-terminal residue" evidence="3">
    <location>
        <position position="213"/>
    </location>
</feature>
<evidence type="ECO:0000256" key="1">
    <source>
        <dbReference type="SAM" id="Phobius"/>
    </source>
</evidence>
<keyword evidence="1" id="KW-0812">Transmembrane</keyword>
<keyword evidence="1" id="KW-0472">Membrane</keyword>